<dbReference type="Proteomes" id="UP001162501">
    <property type="component" value="Unassembled WGS sequence"/>
</dbReference>
<organism evidence="1 2">
    <name type="scientific">Rangifer tarandus platyrhynchus</name>
    <name type="common">Svalbard reindeer</name>
    <dbReference type="NCBI Taxonomy" id="3082113"/>
    <lineage>
        <taxon>Eukaryota</taxon>
        <taxon>Metazoa</taxon>
        <taxon>Chordata</taxon>
        <taxon>Craniata</taxon>
        <taxon>Vertebrata</taxon>
        <taxon>Euteleostomi</taxon>
        <taxon>Mammalia</taxon>
        <taxon>Eutheria</taxon>
        <taxon>Laurasiatheria</taxon>
        <taxon>Artiodactyla</taxon>
        <taxon>Ruminantia</taxon>
        <taxon>Pecora</taxon>
        <taxon>Cervidae</taxon>
        <taxon>Odocoileinae</taxon>
        <taxon>Rangifer</taxon>
    </lineage>
</organism>
<protein>
    <submittedName>
        <fullName evidence="1">Uncharacterized protein</fullName>
    </submittedName>
</protein>
<sequence length="117" mass="13217">MAHSFIELCKPLCHNKAMMHESGQIMSHASKVMLKILHARLQHYANQELPDVHKKESESKVKVKSLSHVQLFVTPWTVAYHTPPSMGFSRQEYWSGFPFPSPEDLPDPGIKPGSPAL</sequence>
<proteinExistence type="predicted"/>
<comment type="caution">
    <text evidence="1">The sequence shown here is derived from an EMBL/GenBank/DDBJ whole genome shotgun (WGS) entry which is preliminary data.</text>
</comment>
<evidence type="ECO:0000313" key="2">
    <source>
        <dbReference type="Proteomes" id="UP001162501"/>
    </source>
</evidence>
<gene>
    <name evidence="1" type="ORF">MRATA1EN22A_LOCUS28797</name>
</gene>
<name>A0ACB1KDY6_RANTA</name>
<accession>A0ACB1KDY6</accession>
<dbReference type="EMBL" id="CATOBB020000158">
    <property type="protein sequence ID" value="CAM9128069.1"/>
    <property type="molecule type" value="Genomic_DNA"/>
</dbReference>
<evidence type="ECO:0000313" key="1">
    <source>
        <dbReference type="EMBL" id="CAM9128069.1"/>
    </source>
</evidence>
<reference evidence="1" key="1">
    <citation type="submission" date="2025-03" db="EMBL/GenBank/DDBJ databases">
        <authorList>
            <consortium name="ELIXIR-Norway"/>
            <consortium name="Elixir Norway"/>
        </authorList>
    </citation>
    <scope>NUCLEOTIDE SEQUENCE</scope>
</reference>